<dbReference type="PANTHER" id="PTHR43014">
    <property type="entry name" value="MERCURIC REDUCTASE"/>
    <property type="match status" value="1"/>
</dbReference>
<dbReference type="InterPro" id="IPR036188">
    <property type="entry name" value="FAD/NAD-bd_sf"/>
</dbReference>
<evidence type="ECO:0000313" key="2">
    <source>
        <dbReference type="Proteomes" id="UP000831796"/>
    </source>
</evidence>
<gene>
    <name evidence="1" type="ORF">MUN79_10170</name>
</gene>
<dbReference type="PANTHER" id="PTHR43014:SF2">
    <property type="entry name" value="MERCURIC REDUCTASE"/>
    <property type="match status" value="1"/>
</dbReference>
<dbReference type="PRINTS" id="PR00945">
    <property type="entry name" value="HGRDTASE"/>
</dbReference>
<proteinExistence type="predicted"/>
<protein>
    <recommendedName>
        <fullName evidence="3">FAD/NAD(P)-binding domain-containing protein</fullName>
    </recommendedName>
</protein>
<sequence>MQLADKTAQEIKAPLIFINTGTRAALPELPGLSDVPYLTTTELLDLQELPEHLLILGGATSGWNLGRCFAGLAAK</sequence>
<name>A0A8T9QB36_9BACT</name>
<dbReference type="GO" id="GO:0050660">
    <property type="term" value="F:flavin adenine dinucleotide binding"/>
    <property type="evidence" value="ECO:0007669"/>
    <property type="project" value="TreeGrafter"/>
</dbReference>
<dbReference type="Gene3D" id="3.50.50.60">
    <property type="entry name" value="FAD/NAD(P)-binding domain"/>
    <property type="match status" value="2"/>
</dbReference>
<reference evidence="1" key="1">
    <citation type="submission" date="2022-04" db="EMBL/GenBank/DDBJ databases">
        <title>Hymenobacter sp. isolated from the air.</title>
        <authorList>
            <person name="Won M."/>
            <person name="Lee C.-M."/>
            <person name="Woen H.-Y."/>
            <person name="Kwon S.-W."/>
        </authorList>
    </citation>
    <scope>NUCLEOTIDE SEQUENCE</scope>
    <source>
        <strain evidence="1">5116S-3</strain>
    </source>
</reference>
<evidence type="ECO:0000313" key="1">
    <source>
        <dbReference type="EMBL" id="UOQ74212.1"/>
    </source>
</evidence>
<dbReference type="RefSeq" id="WP_244677554.1">
    <property type="nucleotide sequence ID" value="NZ_CP095046.1"/>
</dbReference>
<evidence type="ECO:0008006" key="3">
    <source>
        <dbReference type="Google" id="ProtNLM"/>
    </source>
</evidence>
<dbReference type="SUPFAM" id="SSF51905">
    <property type="entry name" value="FAD/NAD(P)-binding domain"/>
    <property type="match status" value="1"/>
</dbReference>
<accession>A0A8T9QB36</accession>
<organism evidence="1 2">
    <name type="scientific">Hymenobacter cellulosilyticus</name>
    <dbReference type="NCBI Taxonomy" id="2932248"/>
    <lineage>
        <taxon>Bacteria</taxon>
        <taxon>Pseudomonadati</taxon>
        <taxon>Bacteroidota</taxon>
        <taxon>Cytophagia</taxon>
        <taxon>Cytophagales</taxon>
        <taxon>Hymenobacteraceae</taxon>
        <taxon>Hymenobacter</taxon>
    </lineage>
</organism>
<dbReference type="EMBL" id="CP095046">
    <property type="protein sequence ID" value="UOQ74212.1"/>
    <property type="molecule type" value="Genomic_DNA"/>
</dbReference>
<keyword evidence="2" id="KW-1185">Reference proteome</keyword>
<dbReference type="KEGG" id="hcu:MUN79_10170"/>
<dbReference type="GO" id="GO:0003955">
    <property type="term" value="F:NAD(P)H dehydrogenase (quinone) activity"/>
    <property type="evidence" value="ECO:0007669"/>
    <property type="project" value="TreeGrafter"/>
</dbReference>
<dbReference type="Proteomes" id="UP000831796">
    <property type="component" value="Chromosome"/>
</dbReference>
<dbReference type="AlphaFoldDB" id="A0A8T9QB36"/>